<sequence length="87" mass="9795">MVMTHSDEQDYDWIEHILLRNDARYIGLLCCHSKLADFNLRLINCVPLGRIAAIRCLLASPGVQNRQPAAIAITVVAELLQLLKPEQ</sequence>
<keyword evidence="3" id="KW-1185">Reference proteome</keyword>
<reference evidence="3" key="3">
    <citation type="journal article" date="2017" name="Plant Physiol. Biochem.">
        <title>Differential oxidative and antioxidative response of duckweed Lemna minor toward plant growth promoting/inhibiting bacteria.</title>
        <authorList>
            <person name="Ishizawa H."/>
            <person name="Kuroda M."/>
            <person name="Morikawa M."/>
            <person name="Ike M."/>
        </authorList>
    </citation>
    <scope>NUCLEOTIDE SEQUENCE [LARGE SCALE GENOMIC DNA]</scope>
    <source>
        <strain evidence="3">H3</strain>
    </source>
</reference>
<dbReference type="InterPro" id="IPR027051">
    <property type="entry name" value="XdhC_Rossmann_dom"/>
</dbReference>
<dbReference type="KEGG" id="amah:DLM_3043"/>
<name>A0A3G9GK85_9NEIS</name>
<reference evidence="3" key="1">
    <citation type="journal article" date="2017" name="Biotechnol. Biofuels">
        <title>Evaluation of environmental bacterial communities as a factor affecting the growth of duckweed Lemna minor.</title>
        <authorList>
            <person name="Ishizawa H."/>
            <person name="Kuroda M."/>
            <person name="Morikawa M."/>
            <person name="Ike M."/>
        </authorList>
    </citation>
    <scope>NUCLEOTIDE SEQUENCE [LARGE SCALE GENOMIC DNA]</scope>
    <source>
        <strain evidence="3">H3</strain>
    </source>
</reference>
<dbReference type="Gene3D" id="3.40.50.720">
    <property type="entry name" value="NAD(P)-binding Rossmann-like Domain"/>
    <property type="match status" value="1"/>
</dbReference>
<dbReference type="EMBL" id="AP018823">
    <property type="protein sequence ID" value="BBF86641.1"/>
    <property type="molecule type" value="Genomic_DNA"/>
</dbReference>
<gene>
    <name evidence="2" type="ORF">DLM_3043</name>
</gene>
<reference evidence="2 3" key="2">
    <citation type="journal article" date="2017" name="Genome Announc.">
        <title>Draft genome sequence of Aquitalea magnusonii strain H3, a plant growth-promoting bacterium of duckweed Lemna minor.</title>
        <authorList>
            <person name="Ishizawa H."/>
            <person name="Kuroda M."/>
            <person name="Ike M."/>
        </authorList>
    </citation>
    <scope>NUCLEOTIDE SEQUENCE [LARGE SCALE GENOMIC DNA]</scope>
    <source>
        <strain evidence="2 3">H3</strain>
    </source>
</reference>
<dbReference type="Proteomes" id="UP000198290">
    <property type="component" value="Chromosome"/>
</dbReference>
<dbReference type="AlphaFoldDB" id="A0A3G9GK85"/>
<protein>
    <recommendedName>
        <fullName evidence="1">XdhC Rossmann domain-containing protein</fullName>
    </recommendedName>
</protein>
<evidence type="ECO:0000313" key="2">
    <source>
        <dbReference type="EMBL" id="BBF86641.1"/>
    </source>
</evidence>
<evidence type="ECO:0000313" key="3">
    <source>
        <dbReference type="Proteomes" id="UP000198290"/>
    </source>
</evidence>
<evidence type="ECO:0000259" key="1">
    <source>
        <dbReference type="Pfam" id="PF13478"/>
    </source>
</evidence>
<dbReference type="Pfam" id="PF13478">
    <property type="entry name" value="XdhC_C"/>
    <property type="match status" value="1"/>
</dbReference>
<feature type="domain" description="XdhC Rossmann" evidence="1">
    <location>
        <begin position="1"/>
        <end position="79"/>
    </location>
</feature>
<accession>A0A3G9GK85</accession>
<proteinExistence type="predicted"/>
<organism evidence="2 3">
    <name type="scientific">Aquitalea magnusonii</name>
    <dbReference type="NCBI Taxonomy" id="332411"/>
    <lineage>
        <taxon>Bacteria</taxon>
        <taxon>Pseudomonadati</taxon>
        <taxon>Pseudomonadota</taxon>
        <taxon>Betaproteobacteria</taxon>
        <taxon>Neisseriales</taxon>
        <taxon>Chromobacteriaceae</taxon>
        <taxon>Aquitalea</taxon>
    </lineage>
</organism>